<dbReference type="Proteomes" id="UP000738826">
    <property type="component" value="Unassembled WGS sequence"/>
</dbReference>
<sequence length="50" mass="5665">MKLPDENPSIGLILCRSKKEGVVRMTLSKTHGPIKISSFHNMFPDKKLIQ</sequence>
<reference evidence="2" key="1">
    <citation type="submission" date="2019-11" db="EMBL/GenBank/DDBJ databases">
        <title>Lipid analysis of CO2-rich subsurface aquifers suggests an autotrophy-based deep biosphere with lysolipids enriched in CPR bacteria.</title>
        <authorList>
            <person name="Probst A.J."/>
            <person name="Elling F.J."/>
            <person name="Castelle C.J."/>
            <person name="Zhu Q."/>
            <person name="Elvert M."/>
            <person name="Birarda G."/>
            <person name="Holman H.-Y."/>
            <person name="Lane K.R."/>
            <person name="Ladd B."/>
            <person name="Ryan M.C."/>
            <person name="Woyke T."/>
            <person name="Hinrichs K.-U."/>
            <person name="Banfield J.F."/>
        </authorList>
    </citation>
    <scope>NUCLEOTIDE SEQUENCE</scope>
    <source>
        <strain evidence="2">CG_2015-01_33_1645</strain>
        <strain evidence="3">CG_2015-04_33_537</strain>
    </source>
</reference>
<evidence type="ECO:0000313" key="4">
    <source>
        <dbReference type="Proteomes" id="UP000768163"/>
    </source>
</evidence>
<dbReference type="Proteomes" id="UP000768163">
    <property type="component" value="Unassembled WGS sequence"/>
</dbReference>
<dbReference type="Pfam" id="PF06250">
    <property type="entry name" value="YhcG_C"/>
    <property type="match status" value="1"/>
</dbReference>
<dbReference type="InterPro" id="IPR009362">
    <property type="entry name" value="YhcG_C"/>
</dbReference>
<proteinExistence type="predicted"/>
<dbReference type="AlphaFoldDB" id="A0A8J7YXJ1"/>
<name>A0A8J7YXJ1_9ARCH</name>
<evidence type="ECO:0000259" key="1">
    <source>
        <dbReference type="Pfam" id="PF06250"/>
    </source>
</evidence>
<accession>A0A8J7YXJ1</accession>
<feature type="domain" description="YhcG PDDEXK nuclease" evidence="1">
    <location>
        <begin position="2"/>
        <end position="47"/>
    </location>
</feature>
<evidence type="ECO:0000313" key="2">
    <source>
        <dbReference type="EMBL" id="NCN65363.1"/>
    </source>
</evidence>
<dbReference type="EMBL" id="JAACVF010000130">
    <property type="protein sequence ID" value="NCN65363.1"/>
    <property type="molecule type" value="Genomic_DNA"/>
</dbReference>
<comment type="caution">
    <text evidence="2">The sequence shown here is derived from an EMBL/GenBank/DDBJ whole genome shotgun (WGS) entry which is preliminary data.</text>
</comment>
<protein>
    <submittedName>
        <fullName evidence="2">DUF1016 domain-containing protein</fullName>
    </submittedName>
</protein>
<dbReference type="EMBL" id="JAACQH010000005">
    <property type="protein sequence ID" value="NCS90856.1"/>
    <property type="molecule type" value="Genomic_DNA"/>
</dbReference>
<evidence type="ECO:0000313" key="3">
    <source>
        <dbReference type="EMBL" id="NCS90856.1"/>
    </source>
</evidence>
<gene>
    <name evidence="3" type="ORF">GW779_00305</name>
    <name evidence="2" type="ORF">GW910_04815</name>
</gene>
<organism evidence="2 4">
    <name type="scientific">Candidatus Altarchaeum hamiconexum</name>
    <dbReference type="NCBI Taxonomy" id="1803513"/>
    <lineage>
        <taxon>Archaea</taxon>
        <taxon>Candidatus Altarchaeota</taxon>
        <taxon>Candidatus Altiarchaeia</taxon>
        <taxon>Candidatus Altarchaeales</taxon>
        <taxon>Candidatus Altarchaeaceae</taxon>
        <taxon>Candidatus Altarchaeum</taxon>
    </lineage>
</organism>